<sequence>MSDCHVIAQLDNNRYCVYSISNHFNKLLIDLFLPFYIVE</sequence>
<accession>A0A0E9SEU3</accession>
<dbReference type="AlphaFoldDB" id="A0A0E9SEU3"/>
<protein>
    <submittedName>
        <fullName evidence="1">Uncharacterized protein</fullName>
    </submittedName>
</protein>
<proteinExistence type="predicted"/>
<dbReference type="EMBL" id="GBXM01068781">
    <property type="protein sequence ID" value="JAH39796.1"/>
    <property type="molecule type" value="Transcribed_RNA"/>
</dbReference>
<organism evidence="1">
    <name type="scientific">Anguilla anguilla</name>
    <name type="common">European freshwater eel</name>
    <name type="synonym">Muraena anguilla</name>
    <dbReference type="NCBI Taxonomy" id="7936"/>
    <lineage>
        <taxon>Eukaryota</taxon>
        <taxon>Metazoa</taxon>
        <taxon>Chordata</taxon>
        <taxon>Craniata</taxon>
        <taxon>Vertebrata</taxon>
        <taxon>Euteleostomi</taxon>
        <taxon>Actinopterygii</taxon>
        <taxon>Neopterygii</taxon>
        <taxon>Teleostei</taxon>
        <taxon>Anguilliformes</taxon>
        <taxon>Anguillidae</taxon>
        <taxon>Anguilla</taxon>
    </lineage>
</organism>
<name>A0A0E9SEU3_ANGAN</name>
<evidence type="ECO:0000313" key="1">
    <source>
        <dbReference type="EMBL" id="JAH39796.1"/>
    </source>
</evidence>
<reference evidence="1" key="2">
    <citation type="journal article" date="2015" name="Fish Shellfish Immunol.">
        <title>Early steps in the European eel (Anguilla anguilla)-Vibrio vulnificus interaction in the gills: Role of the RtxA13 toxin.</title>
        <authorList>
            <person name="Callol A."/>
            <person name="Pajuelo D."/>
            <person name="Ebbesson L."/>
            <person name="Teles M."/>
            <person name="MacKenzie S."/>
            <person name="Amaro C."/>
        </authorList>
    </citation>
    <scope>NUCLEOTIDE SEQUENCE</scope>
</reference>
<reference evidence="1" key="1">
    <citation type="submission" date="2014-11" db="EMBL/GenBank/DDBJ databases">
        <authorList>
            <person name="Amaro Gonzalez C."/>
        </authorList>
    </citation>
    <scope>NUCLEOTIDE SEQUENCE</scope>
</reference>